<dbReference type="EMBL" id="PYUC01000001">
    <property type="protein sequence ID" value="PTB22278.1"/>
    <property type="molecule type" value="Genomic_DNA"/>
</dbReference>
<organism evidence="2 3">
    <name type="scientific">Trinickia symbiotica</name>
    <dbReference type="NCBI Taxonomy" id="863227"/>
    <lineage>
        <taxon>Bacteria</taxon>
        <taxon>Pseudomonadati</taxon>
        <taxon>Pseudomonadota</taxon>
        <taxon>Betaproteobacteria</taxon>
        <taxon>Burkholderiales</taxon>
        <taxon>Burkholderiaceae</taxon>
        <taxon>Trinickia</taxon>
    </lineage>
</organism>
<name>A0A2T3Y0L1_9BURK</name>
<dbReference type="InterPro" id="IPR038740">
    <property type="entry name" value="BioF2-like_GNAT_dom"/>
</dbReference>
<dbReference type="Pfam" id="PF13480">
    <property type="entry name" value="Acetyltransf_6"/>
    <property type="match status" value="1"/>
</dbReference>
<proteinExistence type="predicted"/>
<reference evidence="2 3" key="1">
    <citation type="submission" date="2018-03" db="EMBL/GenBank/DDBJ databases">
        <title>Whole genome analyses suggest that Burkholderia sensu lato contains two further novel genera in the rhizoxinica-symbiotica group Mycetohabitans gen. nov., and Trinickia gen. nov.: implications for the evolution of diazotrophy and nodulation in the Burkholderiaceae.</title>
        <authorList>
            <person name="Estrada De Los Santos P."/>
            <person name="Palmer M."/>
            <person name="Chavez-Ramirez B."/>
            <person name="Steenkamp E.T."/>
            <person name="Hirsch A.M."/>
            <person name="Manyaka P."/>
            <person name="Maluk M."/>
            <person name="Lafos M."/>
            <person name="Crook M."/>
            <person name="Gross E."/>
            <person name="Simon M.F."/>
            <person name="Bueno Dos Reis Junior F."/>
            <person name="Poole P.S."/>
            <person name="Venter S.N."/>
            <person name="James E.K."/>
        </authorList>
    </citation>
    <scope>NUCLEOTIDE SEQUENCE [LARGE SCALE GENOMIC DNA]</scope>
    <source>
        <strain evidence="2 3">JPY-366</strain>
    </source>
</reference>
<comment type="caution">
    <text evidence="2">The sequence shown here is derived from an EMBL/GenBank/DDBJ whole genome shotgun (WGS) entry which is preliminary data.</text>
</comment>
<protein>
    <recommendedName>
        <fullName evidence="1">BioF2-like acetyltransferase domain-containing protein</fullName>
    </recommendedName>
</protein>
<sequence length="380" mass="42809">MGRRGAARAMSECRYVPRERFLASAEAFAALHTGVPTQDYVVNIDAKVETIQLADLPFPAVVNHVDEENAWVASPLTTYSRYALEEARRLLPKWLAWPLSGVISLADRWLRANGFDRAVSINNWLLSTNLYPSTDGIDFSAARESLKARWPHRAIWFRSLNFVQHADWLHALVAAGFELVPSRQVYLFDDIERCAADHENLRRDLKLLRSTPLERVDGSAFRDADFAASEKLYAQLYIDKYSKLNPRYTAAFLSAWHRAGLLELTGFRDRSDRLLAVIGIFAQGPLLTAPIVGYDTAWPRSAGLYRLLMAHVLETTMHRSGTLNLSAGAAHFKRLRGGKPAIEYSAVLAEHLPQPMRRALGALRALTTRIGVPIMRRFEL</sequence>
<evidence type="ECO:0000313" key="3">
    <source>
        <dbReference type="Proteomes" id="UP000240638"/>
    </source>
</evidence>
<accession>A0A2T3Y0L1</accession>
<evidence type="ECO:0000259" key="1">
    <source>
        <dbReference type="Pfam" id="PF13480"/>
    </source>
</evidence>
<feature type="domain" description="BioF2-like acetyltransferase" evidence="1">
    <location>
        <begin position="199"/>
        <end position="334"/>
    </location>
</feature>
<gene>
    <name evidence="2" type="ORF">C9I57_00235</name>
</gene>
<dbReference type="AlphaFoldDB" id="A0A2T3Y0L1"/>
<dbReference type="Proteomes" id="UP000240638">
    <property type="component" value="Unassembled WGS sequence"/>
</dbReference>
<evidence type="ECO:0000313" key="2">
    <source>
        <dbReference type="EMBL" id="PTB22278.1"/>
    </source>
</evidence>